<sequence>MADPLGEANFIEILIVVSTGLTIAAPRIAAGRRSCSTVRDAGTTDGVMLLMRMRSVNINENYSQQNCCSVILTVSSAMNSN</sequence>
<evidence type="ECO:0000313" key="1">
    <source>
        <dbReference type="EMBL" id="SIT45275.1"/>
    </source>
</evidence>
<dbReference type="AlphaFoldDB" id="A0A1N7SCZ1"/>
<protein>
    <submittedName>
        <fullName evidence="1">Uncharacterized protein</fullName>
    </submittedName>
</protein>
<accession>A0A1N7SCZ1</accession>
<dbReference type="EMBL" id="CYGX02000054">
    <property type="protein sequence ID" value="SIT45275.1"/>
    <property type="molecule type" value="Genomic_DNA"/>
</dbReference>
<evidence type="ECO:0000313" key="2">
    <source>
        <dbReference type="Proteomes" id="UP000187012"/>
    </source>
</evidence>
<dbReference type="Proteomes" id="UP000187012">
    <property type="component" value="Unassembled WGS sequence"/>
</dbReference>
<gene>
    <name evidence="1" type="ORF">BN2475_540026</name>
</gene>
<reference evidence="1 2" key="1">
    <citation type="submission" date="2016-12" db="EMBL/GenBank/DDBJ databases">
        <authorList>
            <person name="Song W.-J."/>
            <person name="Kurnit D.M."/>
        </authorList>
    </citation>
    <scope>NUCLEOTIDE SEQUENCE [LARGE SCALE GENOMIC DNA]</scope>
    <source>
        <strain evidence="1 2">STM7296</strain>
    </source>
</reference>
<proteinExistence type="predicted"/>
<dbReference type="STRING" id="1247936.BN2475_540026"/>
<name>A0A1N7SCZ1_9BURK</name>
<keyword evidence="2" id="KW-1185">Reference proteome</keyword>
<organism evidence="1 2">
    <name type="scientific">Paraburkholderia ribeironis</name>
    <dbReference type="NCBI Taxonomy" id="1247936"/>
    <lineage>
        <taxon>Bacteria</taxon>
        <taxon>Pseudomonadati</taxon>
        <taxon>Pseudomonadota</taxon>
        <taxon>Betaproteobacteria</taxon>
        <taxon>Burkholderiales</taxon>
        <taxon>Burkholderiaceae</taxon>
        <taxon>Paraburkholderia</taxon>
    </lineage>
</organism>